<dbReference type="Proteomes" id="UP000011689">
    <property type="component" value="Unassembled WGS sequence"/>
</dbReference>
<gene>
    <name evidence="1" type="ORF">C467_07912</name>
</gene>
<dbReference type="EMBL" id="AOJO01000035">
    <property type="protein sequence ID" value="ELZ56782.1"/>
    <property type="molecule type" value="Genomic_DNA"/>
</dbReference>
<reference evidence="1 2" key="1">
    <citation type="journal article" date="2014" name="PLoS Genet.">
        <title>Phylogenetically driven sequencing of extremely halophilic archaea reveals strategies for static and dynamic osmo-response.</title>
        <authorList>
            <person name="Becker E.A."/>
            <person name="Seitzer P.M."/>
            <person name="Tritt A."/>
            <person name="Larsen D."/>
            <person name="Krusor M."/>
            <person name="Yao A.I."/>
            <person name="Wu D."/>
            <person name="Madern D."/>
            <person name="Eisen J.A."/>
            <person name="Darling A.E."/>
            <person name="Facciotti M.T."/>
        </authorList>
    </citation>
    <scope>NUCLEOTIDE SEQUENCE [LARGE SCALE GENOMIC DNA]</scope>
    <source>
        <strain evidence="1 2">ATCC 700873</strain>
    </source>
</reference>
<dbReference type="AlphaFoldDB" id="M0FC16"/>
<name>M0FC16_9EURY</name>
<evidence type="ECO:0000313" key="2">
    <source>
        <dbReference type="Proteomes" id="UP000011689"/>
    </source>
</evidence>
<sequence length="173" mass="19892">MVLSDYLNETPWNEEHPAIKDTLDQLFEKQYPADLIQGELAEQLKGVSIDVESHENLPYTPYEYDKTPTLARKWEAMLTEYMLCEHSRYDKRYQQSAARATEPLDCSAAESVKSGLTRETFYEPFEVSPEGSEEIISISAPSAKLIRDILNEAERILRQEPDIIEQIQAHHSS</sequence>
<dbReference type="RefSeq" id="WP_008583774.1">
    <property type="nucleotide sequence ID" value="NZ_AOJO01000035.1"/>
</dbReference>
<evidence type="ECO:0000313" key="1">
    <source>
        <dbReference type="EMBL" id="ELZ56782.1"/>
    </source>
</evidence>
<dbReference type="OrthoDB" id="350520at2157"/>
<accession>M0FC16</accession>
<comment type="caution">
    <text evidence="1">The sequence shown here is derived from an EMBL/GenBank/DDBJ whole genome shotgun (WGS) entry which is preliminary data.</text>
</comment>
<protein>
    <submittedName>
        <fullName evidence="1">Uncharacterized protein</fullName>
    </submittedName>
</protein>
<keyword evidence="2" id="KW-1185">Reference proteome</keyword>
<proteinExistence type="predicted"/>
<organism evidence="1 2">
    <name type="scientific">Halorubrum hochstenium ATCC 700873</name>
    <dbReference type="NCBI Taxonomy" id="1227481"/>
    <lineage>
        <taxon>Archaea</taxon>
        <taxon>Methanobacteriati</taxon>
        <taxon>Methanobacteriota</taxon>
        <taxon>Stenosarchaea group</taxon>
        <taxon>Halobacteria</taxon>
        <taxon>Halobacteriales</taxon>
        <taxon>Haloferacaceae</taxon>
        <taxon>Halorubrum</taxon>
    </lineage>
</organism>